<gene>
    <name evidence="1" type="ORF">BSO21_28300</name>
</gene>
<sequence length="529" mass="59880">MKLASNKKVFIFTVTTLLLLLLVLPIKNHFMNVDASSNEYQIRMLEVTESGVSELASLKTGISNLTVDTMSMKRFVALRDDLDGRYDAVYIGKGTYSTSGVSGKDHNTKAVMNDITALKAKEITDYFINKGLYVLLNKEPFDTQTTNQRGILYNTFNTYRTLTPKSNVKFVDNNELNTWIENLKKEPSAQKDLLKQRPRIQITNKANIIDYSQNQEHVYKPGNNLSFKFNVSNVNNLNDRPILAKLYVSVDKSIKMTENDVVAVQTLNQDPNGEIVYKLPNTYSGLLYWKLEIVDNLNPNKLKDFDSGTIQFLGKKTIVNILQVLPTIAANERSSSLRNPENMTQSFLSNSSYELKITTKTISEFNTDIATQYAKDNKYGLNGVYDMLIFGFRDVYNDKAPLSDLATQAVIDFTEVTKQSVMFTHDTVYQNKSNWVKNFKKITGQIDPETNLGLNAPSPSTTVKPINDGLLTQYPFYLSTINANNEQTNIIPPQVATTHNQYYTLDLEDASVIPWYNITGSSRDIDDSW</sequence>
<organism evidence="1 2">
    <name type="scientific">Paenibacillus odorifer</name>
    <dbReference type="NCBI Taxonomy" id="189426"/>
    <lineage>
        <taxon>Bacteria</taxon>
        <taxon>Bacillati</taxon>
        <taxon>Bacillota</taxon>
        <taxon>Bacilli</taxon>
        <taxon>Bacillales</taxon>
        <taxon>Paenibacillaceae</taxon>
        <taxon>Paenibacillus</taxon>
    </lineage>
</organism>
<reference evidence="1 2" key="1">
    <citation type="submission" date="2016-11" db="EMBL/GenBank/DDBJ databases">
        <title>Paenibacillus species isolates.</title>
        <authorList>
            <person name="Beno S.M."/>
        </authorList>
    </citation>
    <scope>NUCLEOTIDE SEQUENCE [LARGE SCALE GENOMIC DNA]</scope>
    <source>
        <strain evidence="1 2">FSL H7-0433</strain>
    </source>
</reference>
<evidence type="ECO:0008006" key="3">
    <source>
        <dbReference type="Google" id="ProtNLM"/>
    </source>
</evidence>
<proteinExistence type="predicted"/>
<comment type="caution">
    <text evidence="1">The sequence shown here is derived from an EMBL/GenBank/DDBJ whole genome shotgun (WGS) entry which is preliminary data.</text>
</comment>
<dbReference type="RefSeq" id="WP_179087578.1">
    <property type="nucleotide sequence ID" value="NZ_MPVP01000323.1"/>
</dbReference>
<evidence type="ECO:0000313" key="2">
    <source>
        <dbReference type="Proteomes" id="UP000187158"/>
    </source>
</evidence>
<accession>A0ABX3GIE5</accession>
<name>A0ABX3GIE5_9BACL</name>
<dbReference type="Proteomes" id="UP000187158">
    <property type="component" value="Unassembled WGS sequence"/>
</dbReference>
<dbReference type="EMBL" id="MPVP01000323">
    <property type="protein sequence ID" value="OMD12809.1"/>
    <property type="molecule type" value="Genomic_DNA"/>
</dbReference>
<keyword evidence="2" id="KW-1185">Reference proteome</keyword>
<evidence type="ECO:0000313" key="1">
    <source>
        <dbReference type="EMBL" id="OMD12809.1"/>
    </source>
</evidence>
<protein>
    <recommendedName>
        <fullName evidence="3">DUF5057 domain-containing protein</fullName>
    </recommendedName>
</protein>
<feature type="non-terminal residue" evidence="1">
    <location>
        <position position="529"/>
    </location>
</feature>